<evidence type="ECO:0000256" key="2">
    <source>
        <dbReference type="ARBA" id="ARBA00023016"/>
    </source>
</evidence>
<keyword evidence="3" id="KW-0175">Coiled coil</keyword>
<dbReference type="OrthoDB" id="2216447at2"/>
<keyword evidence="1" id="KW-0235">DNA replication</keyword>
<evidence type="ECO:0000313" key="4">
    <source>
        <dbReference type="EMBL" id="MQW39784.1"/>
    </source>
</evidence>
<evidence type="ECO:0000256" key="1">
    <source>
        <dbReference type="ARBA" id="ARBA00022705"/>
    </source>
</evidence>
<sequence length="263" mass="31043">MVNIEKVFSELERLRESYQQLIFEHDNIRFHVNKRLFSVYMLKIGYLEYQVFDLDISIRRARREIQLIQIDLNQQKIPNLSEIAKKIAIELKDFYEKLAKEAEKIEAAKTFEAAPKLSGEESKSLKILYRVLVKQLHPDLHPDATPAEIVLYQKVVEAYEMGNSRLLQELALQVEIGDVKEIQDPEKEIRRLKALIQQVEKELEVLKSSFPYNMKDFLSDEEKLQIKQEELRNQIQQFEEIVAKYELKIKNMLGDTNNGFNEN</sequence>
<accession>A0A7X1Z9M9</accession>
<dbReference type="InterPro" id="IPR036869">
    <property type="entry name" value="J_dom_sf"/>
</dbReference>
<evidence type="ECO:0008006" key="6">
    <source>
        <dbReference type="Google" id="ProtNLM"/>
    </source>
</evidence>
<gene>
    <name evidence="4" type="ORF">GHI93_07580</name>
</gene>
<proteinExistence type="predicted"/>
<feature type="coiled-coil region" evidence="3">
    <location>
        <begin position="182"/>
        <end position="255"/>
    </location>
</feature>
<dbReference type="AlphaFoldDB" id="A0A7X1Z9M9"/>
<dbReference type="GO" id="GO:0006260">
    <property type="term" value="P:DNA replication"/>
    <property type="evidence" value="ECO:0007669"/>
    <property type="project" value="UniProtKB-KW"/>
</dbReference>
<dbReference type="SUPFAM" id="SSF46565">
    <property type="entry name" value="Chaperone J-domain"/>
    <property type="match status" value="1"/>
</dbReference>
<comment type="caution">
    <text evidence="4">The sequence shown here is derived from an EMBL/GenBank/DDBJ whole genome shotgun (WGS) entry which is preliminary data.</text>
</comment>
<reference evidence="4 5" key="1">
    <citation type="submission" date="2019-10" db="EMBL/GenBank/DDBJ databases">
        <authorList>
            <person name="Dong K."/>
        </authorList>
    </citation>
    <scope>NUCLEOTIDE SEQUENCE [LARGE SCALE GENOMIC DNA]</scope>
    <source>
        <strain evidence="4 5">DSM 28960</strain>
    </source>
</reference>
<organism evidence="4 5">
    <name type="scientific">Lactococcus hircilactis</name>
    <dbReference type="NCBI Taxonomy" id="1494462"/>
    <lineage>
        <taxon>Bacteria</taxon>
        <taxon>Bacillati</taxon>
        <taxon>Bacillota</taxon>
        <taxon>Bacilli</taxon>
        <taxon>Lactobacillales</taxon>
        <taxon>Streptococcaceae</taxon>
        <taxon>Lactococcus</taxon>
    </lineage>
</organism>
<dbReference type="EMBL" id="WITJ01000009">
    <property type="protein sequence ID" value="MQW39784.1"/>
    <property type="molecule type" value="Genomic_DNA"/>
</dbReference>
<dbReference type="Proteomes" id="UP000439550">
    <property type="component" value="Unassembled WGS sequence"/>
</dbReference>
<keyword evidence="2" id="KW-0346">Stress response</keyword>
<keyword evidence="5" id="KW-1185">Reference proteome</keyword>
<dbReference type="RefSeq" id="WP_153496450.1">
    <property type="nucleotide sequence ID" value="NZ_CAXYUY010000008.1"/>
</dbReference>
<evidence type="ECO:0000256" key="3">
    <source>
        <dbReference type="SAM" id="Coils"/>
    </source>
</evidence>
<evidence type="ECO:0000313" key="5">
    <source>
        <dbReference type="Proteomes" id="UP000439550"/>
    </source>
</evidence>
<name>A0A7X1Z9M9_9LACT</name>
<protein>
    <recommendedName>
        <fullName evidence="6">Molecular chaperone DnaJ</fullName>
    </recommendedName>
</protein>